<comment type="caution">
    <text evidence="1">The sequence shown here is derived from an EMBL/GenBank/DDBJ whole genome shotgun (WGS) entry which is preliminary data.</text>
</comment>
<dbReference type="Pfam" id="PF12836">
    <property type="entry name" value="HHH_3"/>
    <property type="match status" value="1"/>
</dbReference>
<reference evidence="1 2" key="1">
    <citation type="submission" date="2014-02" db="EMBL/GenBank/DDBJ databases">
        <title>The small core and large imbalanced accessory genome model reveals a collaborative survival strategy of Sorangium cellulosum strains in nature.</title>
        <authorList>
            <person name="Han K."/>
            <person name="Peng R."/>
            <person name="Blom J."/>
            <person name="Li Y.-Z."/>
        </authorList>
    </citation>
    <scope>NUCLEOTIDE SEQUENCE [LARGE SCALE GENOMIC DNA]</scope>
    <source>
        <strain evidence="1 2">So0157-25</strain>
    </source>
</reference>
<dbReference type="Gene3D" id="1.10.150.280">
    <property type="entry name" value="AF1531-like domain"/>
    <property type="match status" value="1"/>
</dbReference>
<protein>
    <recommendedName>
        <fullName evidence="3">DNA-binding protein</fullName>
    </recommendedName>
</protein>
<sequence length="79" mass="8712">MAETIDINHANAEELQRALQVSEECARRILDRREQLGGFSSWEEIKQVAGIDDGTLASLMDGGFVMMDTGTPLPRAKYG</sequence>
<name>A0A150PU78_SORCE</name>
<evidence type="ECO:0000313" key="1">
    <source>
        <dbReference type="EMBL" id="KYF59275.1"/>
    </source>
</evidence>
<dbReference type="InterPro" id="IPR010994">
    <property type="entry name" value="RuvA_2-like"/>
</dbReference>
<dbReference type="InterPro" id="IPR051675">
    <property type="entry name" value="Endo/Exo/Phosphatase_dom_1"/>
</dbReference>
<accession>A0A150PU78</accession>
<dbReference type="PANTHER" id="PTHR21180:SF32">
    <property type="entry name" value="ENDONUCLEASE_EXONUCLEASE_PHOSPHATASE FAMILY DOMAIN-CONTAINING PROTEIN 1"/>
    <property type="match status" value="1"/>
</dbReference>
<dbReference type="GO" id="GO:0015628">
    <property type="term" value="P:protein secretion by the type II secretion system"/>
    <property type="evidence" value="ECO:0007669"/>
    <property type="project" value="TreeGrafter"/>
</dbReference>
<evidence type="ECO:0000313" key="2">
    <source>
        <dbReference type="Proteomes" id="UP000075420"/>
    </source>
</evidence>
<organism evidence="1 2">
    <name type="scientific">Sorangium cellulosum</name>
    <name type="common">Polyangium cellulosum</name>
    <dbReference type="NCBI Taxonomy" id="56"/>
    <lineage>
        <taxon>Bacteria</taxon>
        <taxon>Pseudomonadati</taxon>
        <taxon>Myxococcota</taxon>
        <taxon>Polyangia</taxon>
        <taxon>Polyangiales</taxon>
        <taxon>Polyangiaceae</taxon>
        <taxon>Sorangium</taxon>
    </lineage>
</organism>
<evidence type="ECO:0008006" key="3">
    <source>
        <dbReference type="Google" id="ProtNLM"/>
    </source>
</evidence>
<dbReference type="PANTHER" id="PTHR21180">
    <property type="entry name" value="ENDONUCLEASE/EXONUCLEASE/PHOSPHATASE FAMILY DOMAIN-CONTAINING PROTEIN 1"/>
    <property type="match status" value="1"/>
</dbReference>
<dbReference type="AlphaFoldDB" id="A0A150PU78"/>
<dbReference type="GO" id="GO:0015627">
    <property type="term" value="C:type II protein secretion system complex"/>
    <property type="evidence" value="ECO:0007669"/>
    <property type="project" value="TreeGrafter"/>
</dbReference>
<dbReference type="Proteomes" id="UP000075420">
    <property type="component" value="Unassembled WGS sequence"/>
</dbReference>
<dbReference type="EMBL" id="JELY01000466">
    <property type="protein sequence ID" value="KYF59275.1"/>
    <property type="molecule type" value="Genomic_DNA"/>
</dbReference>
<gene>
    <name evidence="1" type="ORF">BE08_06330</name>
</gene>
<proteinExistence type="predicted"/>
<dbReference type="SUPFAM" id="SSF47781">
    <property type="entry name" value="RuvA domain 2-like"/>
    <property type="match status" value="1"/>
</dbReference>